<organism evidence="2 3">
    <name type="scientific">Streptomyces tubercidicus</name>
    <dbReference type="NCBI Taxonomy" id="47759"/>
    <lineage>
        <taxon>Bacteria</taxon>
        <taxon>Bacillati</taxon>
        <taxon>Actinomycetota</taxon>
        <taxon>Actinomycetes</taxon>
        <taxon>Kitasatosporales</taxon>
        <taxon>Streptomycetaceae</taxon>
        <taxon>Streptomyces</taxon>
    </lineage>
</organism>
<evidence type="ECO:0000313" key="2">
    <source>
        <dbReference type="EMBL" id="GFE35776.1"/>
    </source>
</evidence>
<evidence type="ECO:0000313" key="3">
    <source>
        <dbReference type="Proteomes" id="UP000431826"/>
    </source>
</evidence>
<dbReference type="GeneID" id="96281643"/>
<gene>
    <name evidence="2" type="ORF">Stube_04490</name>
</gene>
<feature type="region of interest" description="Disordered" evidence="1">
    <location>
        <begin position="1138"/>
        <end position="1172"/>
    </location>
</feature>
<evidence type="ECO:0000256" key="1">
    <source>
        <dbReference type="SAM" id="MobiDB-lite"/>
    </source>
</evidence>
<keyword evidence="3" id="KW-1185">Reference proteome</keyword>
<dbReference type="EMBL" id="BLIR01000001">
    <property type="protein sequence ID" value="GFE35776.1"/>
    <property type="molecule type" value="Genomic_DNA"/>
</dbReference>
<comment type="caution">
    <text evidence="2">The sequence shown here is derived from an EMBL/GenBank/DDBJ whole genome shotgun (WGS) entry which is preliminary data.</text>
</comment>
<sequence>MPDQSRAQNNARHASPYATGGGGTVLEHRYGALLLSHLLTADPVAELGDDVTPYELVFQASASSAVDDLLLCGHSADGTRRQVSIGVRRDPSFVPSNRATVELMGSYLRVVQEHGAEVAEGSWRLALVVASPNPHVQELRELAGIARDTNSSDQFRFEVSRTGRTHRAVRERLRHLDAVIALAAAGEKIDTTDVSAAELTWRLLGALRLREVRLEGIDETDRTLAVGRLRGVIKAGTAEIADRLFSRLCELVGRYAPAAATKSVDSLQRDLIGFPLAVSASKDEGIEGTGHSAPHMPAVRSAYLSQVRRIAPDRLRSRKGELDELALFCTSSETGHPYMWWRAEAWAGKSALLSTFVLNPPPGVRVLSFFITARWAGQADSKAFTEVILEQAWELLGEPMPLMLTDATREAHLLGAFERAAGLCQGRGERLVLVVDGLDEDRGVTSGPDAHSIAAILPADPPVGMRVIVAGRPNPPIPVDVPDDHPLRQPEIVRTLAASPHAAVVRQDAERELKRLLHGTTVEKDLLGLLTAAGGGLSEADLGQLAGLSEGEVGSQLGAVSGRTFASRPGRWRSQVAIYVLGHEEIQRQALRFLGEARLAEYRERIHGWAEGFRAAQWPTGSPEYLLQGYFKLLHSTGDIPRMVTCATDPYRHHRMLDTIGGDSVALAEIATAQEILVRSPTPDLVALSQLAVHRAKLTQRNDHIPTYLPVVWTQLGRHSRAEALARSITTPARRVRALTSVSRHMADAGDIQRARKVAEEAERYVPAVTEAGGQAHAYAVIARALARAGDLDRARVLVARAEELTCSMVSGAQRSHVLGVVARAAAAGGDVKRGLALAKSVPRESERAHALCGVVVEFADAGDWRRARDIARSVRPRSDRAQALAVVARAANAAGAGRVAADLARQAESLASSLRNPGRRAWILAAVAREMAEAGMERRASVVLRQAEESARAVTRTAARCEYLITIARVMAFSGASDHAIAIASSFDSPGRRATALAIVASGLAANGDVKRAENLATEAEARARSMNGRSHIGRDHAILAQATTSTGDLDQAEGIARGISDVPQRDRSLTVVAEAIALAGDLGRAEGIAASIVDAAQRSTALLLIVKAGATRDDQERVARVARSIEDPECRSKALAALSRGGRIAPSERERSPQQRRPPARPGNPGATKMRYLPWSPSPINVHLQQADALINDARTAAKDGDVQRVREAVESIVSPALRVKALASLSTETAETGDRRTAEELIERAFAVADALPNPTSRDMSITAIAKELALAGDSDRAEQLINAIASPPLRQKALSVVTSATAYAGCLGRAERIAGAISDVAERATALTAVARIAVASGALDEAERISQSITEPLQRARTLGEIARGHAGSGDTARAAEIAVGIPDSAERARTLTAIAIDSDSDRAPALVAQALCAGHWSICLPALVRLAPEVVTALGAESLRVHDQEDAAAAADVPKGGESGDH</sequence>
<dbReference type="Proteomes" id="UP000431826">
    <property type="component" value="Unassembled WGS sequence"/>
</dbReference>
<name>A0A640UNS5_9ACTN</name>
<feature type="region of interest" description="Disordered" evidence="1">
    <location>
        <begin position="1"/>
        <end position="20"/>
    </location>
</feature>
<feature type="compositionally biased region" description="Polar residues" evidence="1">
    <location>
        <begin position="1"/>
        <end position="12"/>
    </location>
</feature>
<dbReference type="InterPro" id="IPR011990">
    <property type="entry name" value="TPR-like_helical_dom_sf"/>
</dbReference>
<proteinExistence type="predicted"/>
<dbReference type="SUPFAM" id="SSF48452">
    <property type="entry name" value="TPR-like"/>
    <property type="match status" value="1"/>
</dbReference>
<protein>
    <submittedName>
        <fullName evidence="2">Uncharacterized protein</fullName>
    </submittedName>
</protein>
<dbReference type="RefSeq" id="WP_159742223.1">
    <property type="nucleotide sequence ID" value="NZ_BLIR01000001.1"/>
</dbReference>
<dbReference type="Gene3D" id="1.25.40.10">
    <property type="entry name" value="Tetratricopeptide repeat domain"/>
    <property type="match status" value="6"/>
</dbReference>
<dbReference type="OrthoDB" id="3261206at2"/>
<accession>A0A640UNS5</accession>
<reference evidence="2 3" key="1">
    <citation type="submission" date="2019-12" db="EMBL/GenBank/DDBJ databases">
        <title>Whole genome shotgun sequence of Streptomyces tubercidicus NBRC 13090.</title>
        <authorList>
            <person name="Ichikawa N."/>
            <person name="Kimura A."/>
            <person name="Kitahashi Y."/>
            <person name="Komaki H."/>
            <person name="Tamura T."/>
        </authorList>
    </citation>
    <scope>NUCLEOTIDE SEQUENCE [LARGE SCALE GENOMIC DNA]</scope>
    <source>
        <strain evidence="2 3">NBRC 13090</strain>
    </source>
</reference>